<protein>
    <submittedName>
        <fullName evidence="1">Uncharacterized protein</fullName>
    </submittedName>
</protein>
<proteinExistence type="predicted"/>
<keyword evidence="2" id="KW-1185">Reference proteome</keyword>
<reference evidence="1" key="1">
    <citation type="submission" date="2023-10" db="EMBL/GenBank/DDBJ databases">
        <authorList>
            <person name="Rodriguez Cubillos JULIANA M."/>
            <person name="De Vega J."/>
        </authorList>
    </citation>
    <scope>NUCLEOTIDE SEQUENCE</scope>
</reference>
<dbReference type="Proteomes" id="UP001177021">
    <property type="component" value="Unassembled WGS sequence"/>
</dbReference>
<sequence length="340" mass="37919">MVVKTSEGSRHDDDLLDIMGSVRKYNMRLNPAKCSFGVQAGKFLGFMLTSRGIEANPEKCQAIIDMRSPTSVKEVQTLTGRIAALSRFLSCAGEKGFHFFASLRKNERFSWTPECEEAFKQLKEFLASPPILTRPLPGNTLYLYLAVSDRALSSALVQEIESEEKPIYFVSRTLRGAETRYQRIERLSLAVVVTARKLRQYFQSHQVVVKTDYPIKNVLRKPDLAGRMVAWSVELSEFDITFSPRGAIKSQRLADFVLEMSTPPTTEKTAFWTLSVDGASNVRGSGAGIVLEGPDGVMIEQSLRFAFKASNNQAEYEALIAGMKLASDMEVKELKAMSDS</sequence>
<organism evidence="1 2">
    <name type="scientific">Trifolium pratense</name>
    <name type="common">Red clover</name>
    <dbReference type="NCBI Taxonomy" id="57577"/>
    <lineage>
        <taxon>Eukaryota</taxon>
        <taxon>Viridiplantae</taxon>
        <taxon>Streptophyta</taxon>
        <taxon>Embryophyta</taxon>
        <taxon>Tracheophyta</taxon>
        <taxon>Spermatophyta</taxon>
        <taxon>Magnoliopsida</taxon>
        <taxon>eudicotyledons</taxon>
        <taxon>Gunneridae</taxon>
        <taxon>Pentapetalae</taxon>
        <taxon>rosids</taxon>
        <taxon>fabids</taxon>
        <taxon>Fabales</taxon>
        <taxon>Fabaceae</taxon>
        <taxon>Papilionoideae</taxon>
        <taxon>50 kb inversion clade</taxon>
        <taxon>NPAAA clade</taxon>
        <taxon>Hologalegina</taxon>
        <taxon>IRL clade</taxon>
        <taxon>Trifolieae</taxon>
        <taxon>Trifolium</taxon>
    </lineage>
</organism>
<dbReference type="EMBL" id="CASHSV030000109">
    <property type="protein sequence ID" value="CAJ2649007.1"/>
    <property type="molecule type" value="Genomic_DNA"/>
</dbReference>
<evidence type="ECO:0000313" key="1">
    <source>
        <dbReference type="EMBL" id="CAJ2649007.1"/>
    </source>
</evidence>
<gene>
    <name evidence="1" type="ORF">MILVUS5_LOCUS17226</name>
</gene>
<name>A0ACB0JZH6_TRIPR</name>
<comment type="caution">
    <text evidence="1">The sequence shown here is derived from an EMBL/GenBank/DDBJ whole genome shotgun (WGS) entry which is preliminary data.</text>
</comment>
<accession>A0ACB0JZH6</accession>
<evidence type="ECO:0000313" key="2">
    <source>
        <dbReference type="Proteomes" id="UP001177021"/>
    </source>
</evidence>